<dbReference type="Proteomes" id="UP001335720">
    <property type="component" value="Chromosome"/>
</dbReference>
<evidence type="ECO:0000313" key="2">
    <source>
        <dbReference type="EMBL" id="BED92481.1"/>
    </source>
</evidence>
<evidence type="ECO:0000256" key="1">
    <source>
        <dbReference type="SAM" id="Coils"/>
    </source>
</evidence>
<gene>
    <name evidence="2" type="ORF">RsTaC01_0215</name>
</gene>
<reference evidence="2" key="1">
    <citation type="journal article" date="2023" name="ISME J.">
        <title>Emergence of putative energy parasites within Clostridia revealed by genome analysis of a novel endosymbiotic clade.</title>
        <authorList>
            <person name="Takahashi K."/>
            <person name="Kuwahara H."/>
            <person name="Horikawa Y."/>
            <person name="Izawa K."/>
            <person name="Kato D."/>
            <person name="Inagaki T."/>
            <person name="Yuki M."/>
            <person name="Ohkuma M."/>
            <person name="Hongoh Y."/>
        </authorList>
    </citation>
    <scope>NUCLEOTIDE SEQUENCE</scope>
    <source>
        <strain evidence="2">RsTa-C01</strain>
    </source>
</reference>
<protein>
    <submittedName>
        <fullName evidence="2">Uncharacterized protein</fullName>
    </submittedName>
</protein>
<dbReference type="EMBL" id="AP027925">
    <property type="protein sequence ID" value="BED92481.1"/>
    <property type="molecule type" value="Genomic_DNA"/>
</dbReference>
<name>A0AA48HZ95_9FIRM</name>
<dbReference type="AlphaFoldDB" id="A0AA48HZ95"/>
<keyword evidence="1" id="KW-0175">Coiled coil</keyword>
<feature type="coiled-coil region" evidence="1">
    <location>
        <begin position="71"/>
        <end position="98"/>
    </location>
</feature>
<organism evidence="2">
    <name type="scientific">Candidatus Paraimprobicoccus trichonymphae</name>
    <dbReference type="NCBI Taxonomy" id="3033793"/>
    <lineage>
        <taxon>Bacteria</taxon>
        <taxon>Bacillati</taxon>
        <taxon>Bacillota</taxon>
        <taxon>Clostridia</taxon>
        <taxon>Candidatus Paraimprobicoccus</taxon>
    </lineage>
</organism>
<accession>A0AA48HZ95</accession>
<proteinExistence type="predicted"/>
<dbReference type="KEGG" id="ptrh:RsTaC01_0215"/>
<sequence>MFNKKINKVLAVNLALGLSFVGYNLKAVDAKQHGILECMRNNPVKSVLIVLAPFVAAGGSCGAYKGYQYFHVEFYNTREDAEKDLEKIKSEYKKENATVCNVTETSKCKKKATDLITVLKKYVIKLNNDVDNHDKTLVTKDGKTFCQNKEISSPPKKNIFYIAIVNGTGDTEYYVKKRDL</sequence>